<dbReference type="AlphaFoldDB" id="A0A1D1UIS6"/>
<sequence>MVFALKINGQFDCDVVFDAGQKVFSGTIPTFDGESNLFSTSELAMENASSKTLERTMSIPKDAEYRQRTFRLLIQECRPKKIA</sequence>
<keyword evidence="2" id="KW-1185">Reference proteome</keyword>
<gene>
    <name evidence="1" type="primary">RvY_00041</name>
    <name evidence="1" type="synonym">RvY_00041.2</name>
    <name evidence="1" type="ORF">RvY_00041-2</name>
</gene>
<dbReference type="EMBL" id="BDGG01000001">
    <property type="protein sequence ID" value="GAU87147.1"/>
    <property type="molecule type" value="Genomic_DNA"/>
</dbReference>
<proteinExistence type="predicted"/>
<protein>
    <submittedName>
        <fullName evidence="1">Uncharacterized protein</fullName>
    </submittedName>
</protein>
<evidence type="ECO:0000313" key="1">
    <source>
        <dbReference type="EMBL" id="GAU87147.1"/>
    </source>
</evidence>
<comment type="caution">
    <text evidence="1">The sequence shown here is derived from an EMBL/GenBank/DDBJ whole genome shotgun (WGS) entry which is preliminary data.</text>
</comment>
<name>A0A1D1UIS6_RAMVA</name>
<dbReference type="Proteomes" id="UP000186922">
    <property type="component" value="Unassembled WGS sequence"/>
</dbReference>
<evidence type="ECO:0000313" key="2">
    <source>
        <dbReference type="Proteomes" id="UP000186922"/>
    </source>
</evidence>
<accession>A0A1D1UIS6</accession>
<organism evidence="1 2">
    <name type="scientific">Ramazzottius varieornatus</name>
    <name type="common">Water bear</name>
    <name type="synonym">Tardigrade</name>
    <dbReference type="NCBI Taxonomy" id="947166"/>
    <lineage>
        <taxon>Eukaryota</taxon>
        <taxon>Metazoa</taxon>
        <taxon>Ecdysozoa</taxon>
        <taxon>Tardigrada</taxon>
        <taxon>Eutardigrada</taxon>
        <taxon>Parachela</taxon>
        <taxon>Hypsibioidea</taxon>
        <taxon>Ramazzottiidae</taxon>
        <taxon>Ramazzottius</taxon>
    </lineage>
</organism>
<reference evidence="1 2" key="1">
    <citation type="journal article" date="2016" name="Nat. Commun.">
        <title>Extremotolerant tardigrade genome and improved radiotolerance of human cultured cells by tardigrade-unique protein.</title>
        <authorList>
            <person name="Hashimoto T."/>
            <person name="Horikawa D.D."/>
            <person name="Saito Y."/>
            <person name="Kuwahara H."/>
            <person name="Kozuka-Hata H."/>
            <person name="Shin-I T."/>
            <person name="Minakuchi Y."/>
            <person name="Ohishi K."/>
            <person name="Motoyama A."/>
            <person name="Aizu T."/>
            <person name="Enomoto A."/>
            <person name="Kondo K."/>
            <person name="Tanaka S."/>
            <person name="Hara Y."/>
            <person name="Koshikawa S."/>
            <person name="Sagara H."/>
            <person name="Miura T."/>
            <person name="Yokobori S."/>
            <person name="Miyagawa K."/>
            <person name="Suzuki Y."/>
            <person name="Kubo T."/>
            <person name="Oyama M."/>
            <person name="Kohara Y."/>
            <person name="Fujiyama A."/>
            <person name="Arakawa K."/>
            <person name="Katayama T."/>
            <person name="Toyoda A."/>
            <person name="Kunieda T."/>
        </authorList>
    </citation>
    <scope>NUCLEOTIDE SEQUENCE [LARGE SCALE GENOMIC DNA]</scope>
    <source>
        <strain evidence="1 2">YOKOZUNA-1</strain>
    </source>
</reference>